<evidence type="ECO:0000313" key="12">
    <source>
        <dbReference type="Proteomes" id="UP000036802"/>
    </source>
</evidence>
<evidence type="ECO:0000256" key="7">
    <source>
        <dbReference type="ARBA" id="ARBA00023065"/>
    </source>
</evidence>
<evidence type="ECO:0000313" key="11">
    <source>
        <dbReference type="EMBL" id="KOA64752.1"/>
    </source>
</evidence>
<dbReference type="AlphaFoldDB" id="A0A0L7CYG1"/>
<feature type="transmembrane region" description="Helical" evidence="9">
    <location>
        <begin position="6"/>
        <end position="26"/>
    </location>
</feature>
<keyword evidence="8 9" id="KW-0472">Membrane</keyword>
<evidence type="ECO:0000256" key="5">
    <source>
        <dbReference type="ARBA" id="ARBA00022692"/>
    </source>
</evidence>
<reference evidence="11 12" key="1">
    <citation type="journal article" date="2015" name="Int J Genomics">
        <title>Comparative Genomics Revealed Genetic Diversity and Species/Strain-Level Differences in Carbohydrate Metabolism of Three Probiotic Bifidobacterial Species.</title>
        <authorList>
            <person name="Odamaki T."/>
            <person name="Horigome A."/>
            <person name="Sugahara H."/>
            <person name="Hashikura N."/>
            <person name="Minami J."/>
            <person name="Xiao J.Z."/>
            <person name="Abe F."/>
        </authorList>
    </citation>
    <scope>NUCLEOTIDE SEQUENCE [LARGE SCALE GENOMIC DNA]</scope>
    <source>
        <strain evidence="11 12">MCC 1114</strain>
    </source>
</reference>
<keyword evidence="7" id="KW-0406">Ion transport</keyword>
<comment type="similarity">
    <text evidence="2">Belongs to the monovalent cation:proton antiporter 2 (CPA2) transporter (TC 2.A.37) family.</text>
</comment>
<gene>
    <name evidence="11" type="ORF">BBM1114_07355</name>
</gene>
<keyword evidence="5 9" id="KW-0812">Transmembrane</keyword>
<feature type="transmembrane region" description="Helical" evidence="9">
    <location>
        <begin position="33"/>
        <end position="53"/>
    </location>
</feature>
<evidence type="ECO:0000256" key="1">
    <source>
        <dbReference type="ARBA" id="ARBA00004141"/>
    </source>
</evidence>
<evidence type="ECO:0000256" key="3">
    <source>
        <dbReference type="ARBA" id="ARBA00022448"/>
    </source>
</evidence>
<keyword evidence="3" id="KW-0813">Transport</keyword>
<evidence type="ECO:0000256" key="8">
    <source>
        <dbReference type="ARBA" id="ARBA00023136"/>
    </source>
</evidence>
<dbReference type="GO" id="GO:0016020">
    <property type="term" value="C:membrane"/>
    <property type="evidence" value="ECO:0007669"/>
    <property type="project" value="UniProtKB-SubCell"/>
</dbReference>
<dbReference type="PANTHER" id="PTHR43562">
    <property type="entry name" value="NAPA-TYPE SODIUM/HYDROGEN ANTIPORTER"/>
    <property type="match status" value="1"/>
</dbReference>
<keyword evidence="6 9" id="KW-1133">Transmembrane helix</keyword>
<evidence type="ECO:0000256" key="2">
    <source>
        <dbReference type="ARBA" id="ARBA00005551"/>
    </source>
</evidence>
<dbReference type="Proteomes" id="UP000036802">
    <property type="component" value="Unassembled WGS sequence"/>
</dbReference>
<accession>A0A0L7CYG1</accession>
<feature type="transmembrane region" description="Helical" evidence="9">
    <location>
        <begin position="165"/>
        <end position="186"/>
    </location>
</feature>
<dbReference type="GO" id="GO:0015297">
    <property type="term" value="F:antiporter activity"/>
    <property type="evidence" value="ECO:0007669"/>
    <property type="project" value="UniProtKB-KW"/>
</dbReference>
<organism evidence="11 12">
    <name type="scientific">Bifidobacterium breve MCC 1114</name>
    <dbReference type="NCBI Taxonomy" id="1365964"/>
    <lineage>
        <taxon>Bacteria</taxon>
        <taxon>Bacillati</taxon>
        <taxon>Actinomycetota</taxon>
        <taxon>Actinomycetes</taxon>
        <taxon>Bifidobacteriales</taxon>
        <taxon>Bifidobacteriaceae</taxon>
        <taxon>Bifidobacterium</taxon>
    </lineage>
</organism>
<dbReference type="EMBL" id="AVQC01000013">
    <property type="protein sequence ID" value="KOA64752.1"/>
    <property type="molecule type" value="Genomic_DNA"/>
</dbReference>
<dbReference type="Gene3D" id="1.20.1530.20">
    <property type="match status" value="1"/>
</dbReference>
<evidence type="ECO:0000256" key="6">
    <source>
        <dbReference type="ARBA" id="ARBA00022989"/>
    </source>
</evidence>
<dbReference type="PANTHER" id="PTHR43562:SF1">
    <property type="entry name" value="NA(+)_H(+) ANTIPORTER YJBQ-RELATED"/>
    <property type="match status" value="1"/>
</dbReference>
<comment type="caution">
    <text evidence="11">The sequence shown here is derived from an EMBL/GenBank/DDBJ whole genome shotgun (WGS) entry which is preliminary data.</text>
</comment>
<evidence type="ECO:0000256" key="9">
    <source>
        <dbReference type="SAM" id="Phobius"/>
    </source>
</evidence>
<evidence type="ECO:0000256" key="4">
    <source>
        <dbReference type="ARBA" id="ARBA00022449"/>
    </source>
</evidence>
<sequence length="232" mass="24591">MTYDLVSLSIIMMIAVACPIITQLIPGKLMPQTVLLLVFGAIFGPFILDKIWVTKAVELLSELGLAFLFLLDVVLGAFAAGFILRFVTPNGNHTLNLKLEGVGYGFLIPVFFVVSGASIDVKAVVANPALLITFIIMLLLVRAVPIFVATTLDHRVNPLDPQDKLTVSLYCTTALPLIVAVTSLAAQGGTMHQTTASTLVAAGAVTVFLMPLLGGLTSKLMKGETRLIAPTA</sequence>
<dbReference type="Pfam" id="PF00999">
    <property type="entry name" value="Na_H_Exchanger"/>
    <property type="match status" value="1"/>
</dbReference>
<dbReference type="RefSeq" id="WP_052790656.1">
    <property type="nucleotide sequence ID" value="NZ_AVQC01000013.1"/>
</dbReference>
<comment type="subcellular location">
    <subcellularLocation>
        <location evidence="1">Membrane</location>
        <topology evidence="1">Multi-pass membrane protein</topology>
    </subcellularLocation>
</comment>
<feature type="transmembrane region" description="Helical" evidence="9">
    <location>
        <begin position="131"/>
        <end position="153"/>
    </location>
</feature>
<dbReference type="InterPro" id="IPR038770">
    <property type="entry name" value="Na+/solute_symporter_sf"/>
</dbReference>
<dbReference type="InterPro" id="IPR006153">
    <property type="entry name" value="Cation/H_exchanger_TM"/>
</dbReference>
<name>A0A0L7CYG1_BIFBR</name>
<feature type="transmembrane region" description="Helical" evidence="9">
    <location>
        <begin position="99"/>
        <end position="119"/>
    </location>
</feature>
<keyword evidence="4" id="KW-0050">Antiport</keyword>
<dbReference type="PATRIC" id="fig|1365964.3.peg.1490"/>
<feature type="transmembrane region" description="Helical" evidence="9">
    <location>
        <begin position="65"/>
        <end position="87"/>
    </location>
</feature>
<dbReference type="GO" id="GO:1902600">
    <property type="term" value="P:proton transmembrane transport"/>
    <property type="evidence" value="ECO:0007669"/>
    <property type="project" value="InterPro"/>
</dbReference>
<evidence type="ECO:0000259" key="10">
    <source>
        <dbReference type="Pfam" id="PF00999"/>
    </source>
</evidence>
<proteinExistence type="inferred from homology"/>
<feature type="transmembrane region" description="Helical" evidence="9">
    <location>
        <begin position="198"/>
        <end position="216"/>
    </location>
</feature>
<feature type="domain" description="Cation/H+ exchanger transmembrane" evidence="10">
    <location>
        <begin position="71"/>
        <end position="212"/>
    </location>
</feature>
<protein>
    <submittedName>
        <fullName evidence="11">Transporter</fullName>
    </submittedName>
</protein>